<reference evidence="1 2" key="1">
    <citation type="submission" date="2023-05" db="EMBL/GenBank/DDBJ databases">
        <authorList>
            <person name="Zhang X."/>
        </authorList>
    </citation>
    <scope>NUCLEOTIDE SEQUENCE [LARGE SCALE GENOMIC DNA]</scope>
    <source>
        <strain evidence="1 2">DM2B3-1</strain>
    </source>
</reference>
<dbReference type="EMBL" id="JASJOT010000010">
    <property type="protein sequence ID" value="MDJ1494557.1"/>
    <property type="molecule type" value="Genomic_DNA"/>
</dbReference>
<name>A0ABT7CNI6_9BACT</name>
<sequence length="74" mass="8541">MQKEGEKPRNLIEALQDECNRVRQIISVYQDIPAGLLVVALIELDIKLAEKSISEMDAVTMIRMLTKLKEWELE</sequence>
<protein>
    <submittedName>
        <fullName evidence="1">Uncharacterized protein</fullName>
    </submittedName>
</protein>
<dbReference type="RefSeq" id="WP_313997809.1">
    <property type="nucleotide sequence ID" value="NZ_JASJOT010000010.1"/>
</dbReference>
<accession>A0ABT7CNI6</accession>
<organism evidence="1 2">
    <name type="scientific">Xanthocytophaga flava</name>
    <dbReference type="NCBI Taxonomy" id="3048013"/>
    <lineage>
        <taxon>Bacteria</taxon>
        <taxon>Pseudomonadati</taxon>
        <taxon>Bacteroidota</taxon>
        <taxon>Cytophagia</taxon>
        <taxon>Cytophagales</taxon>
        <taxon>Rhodocytophagaceae</taxon>
        <taxon>Xanthocytophaga</taxon>
    </lineage>
</organism>
<evidence type="ECO:0000313" key="2">
    <source>
        <dbReference type="Proteomes" id="UP001228581"/>
    </source>
</evidence>
<keyword evidence="2" id="KW-1185">Reference proteome</keyword>
<gene>
    <name evidence="1" type="ORF">QNI19_16550</name>
</gene>
<proteinExistence type="predicted"/>
<evidence type="ECO:0000313" key="1">
    <source>
        <dbReference type="EMBL" id="MDJ1494557.1"/>
    </source>
</evidence>
<comment type="caution">
    <text evidence="1">The sequence shown here is derived from an EMBL/GenBank/DDBJ whole genome shotgun (WGS) entry which is preliminary data.</text>
</comment>
<dbReference type="Proteomes" id="UP001228581">
    <property type="component" value="Unassembled WGS sequence"/>
</dbReference>